<dbReference type="Proteomes" id="UP000298438">
    <property type="component" value="Unassembled WGS sequence"/>
</dbReference>
<dbReference type="Pfam" id="PF13511">
    <property type="entry name" value="DUF4124"/>
    <property type="match status" value="1"/>
</dbReference>
<evidence type="ECO:0000259" key="4">
    <source>
        <dbReference type="Pfam" id="PF13511"/>
    </source>
</evidence>
<feature type="signal peptide" evidence="3">
    <location>
        <begin position="1"/>
        <end position="22"/>
    </location>
</feature>
<evidence type="ECO:0000256" key="3">
    <source>
        <dbReference type="SAM" id="SignalP"/>
    </source>
</evidence>
<feature type="chain" id="PRO_5021204983" evidence="3">
    <location>
        <begin position="23"/>
        <end position="169"/>
    </location>
</feature>
<dbReference type="RefSeq" id="WP_135206858.1">
    <property type="nucleotide sequence ID" value="NZ_SPVF01000118.1"/>
</dbReference>
<dbReference type="InterPro" id="IPR025392">
    <property type="entry name" value="DUF4124"/>
</dbReference>
<dbReference type="AlphaFoldDB" id="A0A4Y9SK52"/>
<comment type="caution">
    <text evidence="5">The sequence shown here is derived from an EMBL/GenBank/DDBJ whole genome shotgun (WGS) entry which is preliminary data.</text>
</comment>
<evidence type="ECO:0000313" key="6">
    <source>
        <dbReference type="Proteomes" id="UP000298438"/>
    </source>
</evidence>
<feature type="domain" description="DUF4124" evidence="4">
    <location>
        <begin position="13"/>
        <end position="60"/>
    </location>
</feature>
<keyword evidence="1" id="KW-0175">Coiled coil</keyword>
<organism evidence="5 6">
    <name type="scientific">Zemynaea arenosa</name>
    <dbReference type="NCBI Taxonomy" id="2561931"/>
    <lineage>
        <taxon>Bacteria</taxon>
        <taxon>Pseudomonadati</taxon>
        <taxon>Pseudomonadota</taxon>
        <taxon>Betaproteobacteria</taxon>
        <taxon>Burkholderiales</taxon>
        <taxon>Oxalobacteraceae</taxon>
        <taxon>Telluria group</taxon>
        <taxon>Zemynaea</taxon>
    </lineage>
</organism>
<dbReference type="OrthoDB" id="5298561at2"/>
<keyword evidence="3" id="KW-0732">Signal</keyword>
<name>A0A4Y9SK52_9BURK</name>
<gene>
    <name evidence="5" type="ORF">E4L96_08875</name>
</gene>
<accession>A0A4Y9SK52</accession>
<sequence length="169" mass="18684">MMRTTSLAFLAVAAVLAAPARADIYKCVDAQGHKTYTDNPAGQGQCVLLEKAAATPLVTVPMGNARRNPDGAPRRPQVASAAPAGFPRVDAAQQRARDDDRRGILQDELRAEEQKLTQLRAEFNNGEPERQGNERNYAKYQERVAQMRDNIARSEKNIEALKRELASIR</sequence>
<evidence type="ECO:0000313" key="5">
    <source>
        <dbReference type="EMBL" id="TFW21519.1"/>
    </source>
</evidence>
<dbReference type="EMBL" id="SPVF01000118">
    <property type="protein sequence ID" value="TFW21519.1"/>
    <property type="molecule type" value="Genomic_DNA"/>
</dbReference>
<feature type="coiled-coil region" evidence="1">
    <location>
        <begin position="102"/>
        <end position="164"/>
    </location>
</feature>
<protein>
    <submittedName>
        <fullName evidence="5">DUF4124 domain-containing protein</fullName>
    </submittedName>
</protein>
<evidence type="ECO:0000256" key="2">
    <source>
        <dbReference type="SAM" id="MobiDB-lite"/>
    </source>
</evidence>
<evidence type="ECO:0000256" key="1">
    <source>
        <dbReference type="SAM" id="Coils"/>
    </source>
</evidence>
<feature type="region of interest" description="Disordered" evidence="2">
    <location>
        <begin position="64"/>
        <end position="99"/>
    </location>
</feature>
<keyword evidence="6" id="KW-1185">Reference proteome</keyword>
<proteinExistence type="predicted"/>
<reference evidence="5 6" key="1">
    <citation type="submission" date="2019-03" db="EMBL/GenBank/DDBJ databases">
        <title>Draft Genome Sequence of Massilia arenosa sp. nov., a Novel Massilia Species Isolated from a Sandy-loam Maize Soil.</title>
        <authorList>
            <person name="Raths R."/>
            <person name="Peta V."/>
            <person name="Bucking H."/>
        </authorList>
    </citation>
    <scope>NUCLEOTIDE SEQUENCE [LARGE SCALE GENOMIC DNA]</scope>
    <source>
        <strain evidence="5 6">MC02</strain>
    </source>
</reference>